<dbReference type="HAMAP" id="MF_00367">
    <property type="entry name" value="GTPase_Era"/>
    <property type="match status" value="1"/>
</dbReference>
<evidence type="ECO:0000259" key="10">
    <source>
        <dbReference type="PROSITE" id="PS51713"/>
    </source>
</evidence>
<organism evidence="11 12">
    <name type="scientific">Parvimonas micra</name>
    <dbReference type="NCBI Taxonomy" id="33033"/>
    <lineage>
        <taxon>Bacteria</taxon>
        <taxon>Bacillati</taxon>
        <taxon>Bacillota</taxon>
        <taxon>Tissierellia</taxon>
        <taxon>Tissierellales</taxon>
        <taxon>Peptoniphilaceae</taxon>
        <taxon>Parvimonas</taxon>
    </lineage>
</organism>
<evidence type="ECO:0000256" key="8">
    <source>
        <dbReference type="RuleBase" id="RU003761"/>
    </source>
</evidence>
<dbReference type="SUPFAM" id="SSF52540">
    <property type="entry name" value="P-loop containing nucleoside triphosphate hydrolases"/>
    <property type="match status" value="1"/>
</dbReference>
<dbReference type="GO" id="GO:0043024">
    <property type="term" value="F:ribosomal small subunit binding"/>
    <property type="evidence" value="ECO:0007669"/>
    <property type="project" value="TreeGrafter"/>
</dbReference>
<evidence type="ECO:0000256" key="3">
    <source>
        <dbReference type="ARBA" id="ARBA00022741"/>
    </source>
</evidence>
<evidence type="ECO:0000256" key="2">
    <source>
        <dbReference type="ARBA" id="ARBA00020484"/>
    </source>
</evidence>
<dbReference type="InterPro" id="IPR005662">
    <property type="entry name" value="GTPase_Era-like"/>
</dbReference>
<dbReference type="PANTHER" id="PTHR42698">
    <property type="entry name" value="GTPASE ERA"/>
    <property type="match status" value="1"/>
</dbReference>
<dbReference type="GO" id="GO:0005886">
    <property type="term" value="C:plasma membrane"/>
    <property type="evidence" value="ECO:0007669"/>
    <property type="project" value="UniProtKB-SubCell"/>
</dbReference>
<dbReference type="NCBIfam" id="TIGR00436">
    <property type="entry name" value="era"/>
    <property type="match status" value="1"/>
</dbReference>
<keyword evidence="6" id="KW-0690">Ribosome biogenesis</keyword>
<feature type="region of interest" description="G3" evidence="7">
    <location>
        <begin position="60"/>
        <end position="63"/>
    </location>
</feature>
<dbReference type="NCBIfam" id="TIGR00231">
    <property type="entry name" value="small_GTP"/>
    <property type="match status" value="1"/>
</dbReference>
<protein>
    <recommendedName>
        <fullName evidence="2 6">GTPase Era</fullName>
    </recommendedName>
</protein>
<comment type="function">
    <text evidence="6">An essential GTPase that binds both GDP and GTP, with rapid nucleotide exchange. Plays a role in 16S rRNA processing and 30S ribosomal subunit biogenesis and possibly also in cell cycle regulation and energy metabolism.</text>
</comment>
<dbReference type="Gene3D" id="3.30.300.20">
    <property type="match status" value="1"/>
</dbReference>
<comment type="subunit">
    <text evidence="6">Monomer.</text>
</comment>
<comment type="subcellular location">
    <subcellularLocation>
        <location evidence="6">Cytoplasm</location>
    </subcellularLocation>
    <subcellularLocation>
        <location evidence="6">Cell membrane</location>
        <topology evidence="6">Peripheral membrane protein</topology>
    </subcellularLocation>
</comment>
<evidence type="ECO:0000259" key="9">
    <source>
        <dbReference type="PROSITE" id="PS50823"/>
    </source>
</evidence>
<keyword evidence="5 6" id="KW-0342">GTP-binding</keyword>
<feature type="region of interest" description="G2" evidence="7">
    <location>
        <begin position="39"/>
        <end position="43"/>
    </location>
</feature>
<evidence type="ECO:0000256" key="1">
    <source>
        <dbReference type="ARBA" id="ARBA00007921"/>
    </source>
</evidence>
<dbReference type="PROSITE" id="PS50823">
    <property type="entry name" value="KH_TYPE_2"/>
    <property type="match status" value="1"/>
</dbReference>
<dbReference type="GO" id="GO:0000028">
    <property type="term" value="P:ribosomal small subunit assembly"/>
    <property type="evidence" value="ECO:0007669"/>
    <property type="project" value="TreeGrafter"/>
</dbReference>
<keyword evidence="6" id="KW-0963">Cytoplasm</keyword>
<feature type="region of interest" description="G4" evidence="7">
    <location>
        <begin position="122"/>
        <end position="125"/>
    </location>
</feature>
<dbReference type="EMBL" id="JABZRE010000013">
    <property type="protein sequence ID" value="MBF1307034.1"/>
    <property type="molecule type" value="Genomic_DNA"/>
</dbReference>
<evidence type="ECO:0000313" key="11">
    <source>
        <dbReference type="EMBL" id="MBF1307034.1"/>
    </source>
</evidence>
<gene>
    <name evidence="6 11" type="primary">era</name>
    <name evidence="11" type="ORF">HXM94_04565</name>
</gene>
<dbReference type="CDD" id="cd04163">
    <property type="entry name" value="Era"/>
    <property type="match status" value="1"/>
</dbReference>
<comment type="caution">
    <text evidence="6">Lacks conserved residue(s) required for the propagation of feature annotation.</text>
</comment>
<keyword evidence="6" id="KW-1003">Cell membrane</keyword>
<dbReference type="OrthoDB" id="9805918at2"/>
<dbReference type="InterPro" id="IPR030388">
    <property type="entry name" value="G_ERA_dom"/>
</dbReference>
<dbReference type="InterPro" id="IPR015946">
    <property type="entry name" value="KH_dom-like_a/b"/>
</dbReference>
<dbReference type="GO" id="GO:0003924">
    <property type="term" value="F:GTPase activity"/>
    <property type="evidence" value="ECO:0007669"/>
    <property type="project" value="UniProtKB-UniRule"/>
</dbReference>
<dbReference type="InterPro" id="IPR006073">
    <property type="entry name" value="GTP-bd"/>
</dbReference>
<proteinExistence type="inferred from homology"/>
<accession>A0A930DZI9</accession>
<dbReference type="Pfam" id="PF07650">
    <property type="entry name" value="KH_2"/>
    <property type="match status" value="1"/>
</dbReference>
<dbReference type="Proteomes" id="UP000758611">
    <property type="component" value="Unassembled WGS sequence"/>
</dbReference>
<dbReference type="GO" id="GO:0070181">
    <property type="term" value="F:small ribosomal subunit rRNA binding"/>
    <property type="evidence" value="ECO:0007669"/>
    <property type="project" value="UniProtKB-UniRule"/>
</dbReference>
<feature type="domain" description="Era-type G" evidence="10">
    <location>
        <begin position="5"/>
        <end position="172"/>
    </location>
</feature>
<dbReference type="Gene3D" id="3.40.50.300">
    <property type="entry name" value="P-loop containing nucleotide triphosphate hydrolases"/>
    <property type="match status" value="1"/>
</dbReference>
<evidence type="ECO:0000256" key="4">
    <source>
        <dbReference type="ARBA" id="ARBA00022884"/>
    </source>
</evidence>
<dbReference type="SUPFAM" id="SSF54814">
    <property type="entry name" value="Prokaryotic type KH domain (KH-domain type II)"/>
    <property type="match status" value="1"/>
</dbReference>
<keyword evidence="3 6" id="KW-0547">Nucleotide-binding</keyword>
<dbReference type="CDD" id="cd22534">
    <property type="entry name" value="KH-II_Era"/>
    <property type="match status" value="1"/>
</dbReference>
<evidence type="ECO:0000313" key="12">
    <source>
        <dbReference type="Proteomes" id="UP000758611"/>
    </source>
</evidence>
<name>A0A930DZI9_9FIRM</name>
<sequence length="298" mass="34013">MDNIKSGFVTIVGRSNVGKSTLLNRIIGEKISIISSKPQTTRANLKLIYNSLDSQIVFLDTPGIQNPKNKLGEFMLKESRSSLRDVDLILYMVDVNFEIGELDNLIIDILRKINLPKICVINKIDTLNSEELSKLVSKYEGMELFEKIIPISASEGTNVYNLINCIKSFLPYGPKYYSDDMITDQTEREIVSEIIREKTLNLLRDEIPHGINVLIEKFSIRKNKPIVDIDAIICVEKKSHKGIVIGKNGDMILKIGKSARLDIEKFLDSKVNLKLFVKIDDDWRNKSIKVKEFGYFRK</sequence>
<evidence type="ECO:0000256" key="6">
    <source>
        <dbReference type="HAMAP-Rule" id="MF_00367"/>
    </source>
</evidence>
<feature type="region of interest" description="G5" evidence="7">
    <location>
        <begin position="151"/>
        <end position="153"/>
    </location>
</feature>
<feature type="binding site" evidence="6">
    <location>
        <begin position="60"/>
        <end position="64"/>
    </location>
    <ligand>
        <name>GTP</name>
        <dbReference type="ChEBI" id="CHEBI:37565"/>
    </ligand>
</feature>
<feature type="domain" description="KH type-2" evidence="9">
    <location>
        <begin position="203"/>
        <end position="281"/>
    </location>
</feature>
<dbReference type="RefSeq" id="WP_081985360.1">
    <property type="nucleotide sequence ID" value="NZ_CAJPUJ010000057.1"/>
</dbReference>
<dbReference type="InterPro" id="IPR005225">
    <property type="entry name" value="Small_GTP-bd"/>
</dbReference>
<feature type="binding site" evidence="6">
    <location>
        <begin position="122"/>
        <end position="125"/>
    </location>
    <ligand>
        <name>GTP</name>
        <dbReference type="ChEBI" id="CHEBI:37565"/>
    </ligand>
</feature>
<keyword evidence="6" id="KW-0699">rRNA-binding</keyword>
<dbReference type="PANTHER" id="PTHR42698:SF1">
    <property type="entry name" value="GTPASE ERA, MITOCHONDRIAL"/>
    <property type="match status" value="1"/>
</dbReference>
<dbReference type="Pfam" id="PF01926">
    <property type="entry name" value="MMR_HSR1"/>
    <property type="match status" value="1"/>
</dbReference>
<dbReference type="NCBIfam" id="NF000908">
    <property type="entry name" value="PRK00089.1"/>
    <property type="match status" value="1"/>
</dbReference>
<dbReference type="InterPro" id="IPR009019">
    <property type="entry name" value="KH_sf_prok-type"/>
</dbReference>
<keyword evidence="6" id="KW-0472">Membrane</keyword>
<dbReference type="InterPro" id="IPR027417">
    <property type="entry name" value="P-loop_NTPase"/>
</dbReference>
<dbReference type="GO" id="GO:0005829">
    <property type="term" value="C:cytosol"/>
    <property type="evidence" value="ECO:0007669"/>
    <property type="project" value="TreeGrafter"/>
</dbReference>
<reference evidence="11" key="1">
    <citation type="submission" date="2020-04" db="EMBL/GenBank/DDBJ databases">
        <title>Deep metagenomics examines the oral microbiome during advanced dental caries in children, revealing novel taxa and co-occurrences with host molecules.</title>
        <authorList>
            <person name="Baker J.L."/>
            <person name="Morton J.T."/>
            <person name="Dinis M."/>
            <person name="Alvarez R."/>
            <person name="Tran N.C."/>
            <person name="Knight R."/>
            <person name="Edlund A."/>
        </authorList>
    </citation>
    <scope>NUCLEOTIDE SEQUENCE</scope>
    <source>
        <strain evidence="11">JCVI_23_bin.11</strain>
    </source>
</reference>
<evidence type="ECO:0000256" key="5">
    <source>
        <dbReference type="ARBA" id="ARBA00023134"/>
    </source>
</evidence>
<dbReference type="AlphaFoldDB" id="A0A930DZI9"/>
<dbReference type="InterPro" id="IPR004044">
    <property type="entry name" value="KH_dom_type_2"/>
</dbReference>
<keyword evidence="4 6" id="KW-0694">RNA-binding</keyword>
<evidence type="ECO:0000256" key="7">
    <source>
        <dbReference type="PROSITE-ProRule" id="PRU01050"/>
    </source>
</evidence>
<comment type="caution">
    <text evidence="11">The sequence shown here is derived from an EMBL/GenBank/DDBJ whole genome shotgun (WGS) entry which is preliminary data.</text>
</comment>
<feature type="region of interest" description="G1" evidence="7">
    <location>
        <begin position="13"/>
        <end position="20"/>
    </location>
</feature>
<comment type="similarity">
    <text evidence="1 6 7 8">Belongs to the TRAFAC class TrmE-Era-EngA-EngB-Septin-like GTPase superfamily. Era GTPase family.</text>
</comment>
<dbReference type="GO" id="GO:0005525">
    <property type="term" value="F:GTP binding"/>
    <property type="evidence" value="ECO:0007669"/>
    <property type="project" value="UniProtKB-UniRule"/>
</dbReference>
<dbReference type="PROSITE" id="PS51713">
    <property type="entry name" value="G_ERA"/>
    <property type="match status" value="1"/>
</dbReference>